<dbReference type="InterPro" id="IPR011528">
    <property type="entry name" value="NERD"/>
</dbReference>
<feature type="domain" description="NERD" evidence="1">
    <location>
        <begin position="14"/>
        <end position="129"/>
    </location>
</feature>
<keyword evidence="3" id="KW-1185">Reference proteome</keyword>
<evidence type="ECO:0000313" key="3">
    <source>
        <dbReference type="Proteomes" id="UP000094580"/>
    </source>
</evidence>
<dbReference type="EMBL" id="MDKC01000023">
    <property type="protein sequence ID" value="ODG91508.1"/>
    <property type="molecule type" value="Genomic_DNA"/>
</dbReference>
<proteinExistence type="predicted"/>
<dbReference type="RefSeq" id="WP_069034268.1">
    <property type="nucleotide sequence ID" value="NZ_MDKC01000023.1"/>
</dbReference>
<name>A0ABX2ZP48_9BACI</name>
<gene>
    <name evidence="2" type="ORF">BED47_07595</name>
</gene>
<comment type="caution">
    <text evidence="2">The sequence shown here is derived from an EMBL/GenBank/DDBJ whole genome shotgun (WGS) entry which is preliminary data.</text>
</comment>
<organism evidence="2 3">
    <name type="scientific">Gottfriedia luciferensis</name>
    <dbReference type="NCBI Taxonomy" id="178774"/>
    <lineage>
        <taxon>Bacteria</taxon>
        <taxon>Bacillati</taxon>
        <taxon>Bacillota</taxon>
        <taxon>Bacilli</taxon>
        <taxon>Bacillales</taxon>
        <taxon>Bacillaceae</taxon>
        <taxon>Gottfriedia</taxon>
    </lineage>
</organism>
<accession>A0ABX2ZP48</accession>
<reference evidence="2 3" key="1">
    <citation type="submission" date="2016-07" db="EMBL/GenBank/DDBJ databases">
        <authorList>
            <person name="Townsley L."/>
            <person name="Shank E.A."/>
        </authorList>
    </citation>
    <scope>NUCLEOTIDE SEQUENCE [LARGE SCALE GENOMIC DNA]</scope>
    <source>
        <strain evidence="2 3">CH01</strain>
    </source>
</reference>
<evidence type="ECO:0000313" key="2">
    <source>
        <dbReference type="EMBL" id="ODG91508.1"/>
    </source>
</evidence>
<sequence>MAKYYPEFPVFRTNGEKKVFQKLVETLDDDWHVFYEPIINYFEPDIIIFSKKYGVLILEIKDYKIDTIFSMSPYQWVLKLDDGYTNTLSPFKQIKNYSRNLIDLLSTNNILISNENKKLTFPVSFIICFTNMTDEEIYEKKINEFIPSQFLLSYNDLENGNLLSKIEKSFHTFFRIKPLSTEVENAIIKFIFPSYNHTFKSNTAIRSSGSLITTEKKVIVNSILHQPSGIDEIMYIVNEINHLKNEKNMYFSDFAIVVPTNFKIKDTEIISIYNMAHKNILKYTPLNDSEIINIITLSELEDLPITNNIFYPHLNYLTMDSTQNNALVQLMCTKALSQVYFSYSNSTNSFIDLLVKRFNTI</sequence>
<evidence type="ECO:0000259" key="1">
    <source>
        <dbReference type="Pfam" id="PF08378"/>
    </source>
</evidence>
<dbReference type="Proteomes" id="UP000094580">
    <property type="component" value="Unassembled WGS sequence"/>
</dbReference>
<dbReference type="Pfam" id="PF08378">
    <property type="entry name" value="NERD"/>
    <property type="match status" value="1"/>
</dbReference>
<protein>
    <recommendedName>
        <fullName evidence="1">NERD domain-containing protein</fullName>
    </recommendedName>
</protein>